<dbReference type="InterPro" id="IPR051847">
    <property type="entry name" value="RNA_proc/Spliceosome_comp"/>
</dbReference>
<dbReference type="GO" id="GO:0000398">
    <property type="term" value="P:mRNA splicing, via spliceosome"/>
    <property type="evidence" value="ECO:0007669"/>
    <property type="project" value="TreeGrafter"/>
</dbReference>
<evidence type="ECO:0000256" key="1">
    <source>
        <dbReference type="ARBA" id="ARBA00022884"/>
    </source>
</evidence>
<evidence type="ECO:0000313" key="5">
    <source>
        <dbReference type="Proteomes" id="UP000887013"/>
    </source>
</evidence>
<dbReference type="SUPFAM" id="SSF54928">
    <property type="entry name" value="RNA-binding domain, RBD"/>
    <property type="match status" value="2"/>
</dbReference>
<dbReference type="PROSITE" id="PS50102">
    <property type="entry name" value="RRM"/>
    <property type="match status" value="2"/>
</dbReference>
<dbReference type="InterPro" id="IPR000504">
    <property type="entry name" value="RRM_dom"/>
</dbReference>
<dbReference type="Pfam" id="PF00076">
    <property type="entry name" value="RRM_1"/>
    <property type="match status" value="1"/>
</dbReference>
<dbReference type="Proteomes" id="UP000887013">
    <property type="component" value="Unassembled WGS sequence"/>
</dbReference>
<keyword evidence="5" id="KW-1185">Reference proteome</keyword>
<dbReference type="AlphaFoldDB" id="A0A8X6MMH3"/>
<sequence length="418" mass="47459">MSCKVYVGNYPSTFSQKDILYLFQDFEGIEMVGFFKNKQKCFSFLHCVDQDQVVDVVTAMHDIDVCGRNLIVRSSDETLQKAIEQSFQKNGVLETLHPRNKCNQSFSSGSSFSKSKLPKDNEATSIGYWSNTDVNDSKIQDTYSQNFQATTEQNYDSVCSPASHYFTSNTSVPKLREKHESDYSKDYLAIYEEKSHYDNNKSIDTQQCHGYNDDLLKNIKPQETFLKYAKPRSDSSEQHKTMSDKFASYSPKPFNQLSAYSCKGNARNIHQNIEYGEGHQVYRKGMSSSDHSQETANPVSETVILNGLVIPRDDLSFVSVLNFPLGLPTRDLYELFADFNPVKIFIICNKARMDRTPTEAIICFTNEKDATDAILNLDNTVYRGRVLLVTDAVNMVLVSELLSFGGKILTNKSVKRYS</sequence>
<dbReference type="OrthoDB" id="1879688at2759"/>
<proteinExistence type="predicted"/>
<name>A0A8X6MMH3_NEPPI</name>
<accession>A0A8X6MMH3</accession>
<dbReference type="SMART" id="SM00360">
    <property type="entry name" value="RRM"/>
    <property type="match status" value="2"/>
</dbReference>
<dbReference type="Gene3D" id="3.30.70.330">
    <property type="match status" value="2"/>
</dbReference>
<dbReference type="InterPro" id="IPR012677">
    <property type="entry name" value="Nucleotide-bd_a/b_plait_sf"/>
</dbReference>
<evidence type="ECO:0000256" key="2">
    <source>
        <dbReference type="PROSITE-ProRule" id="PRU00176"/>
    </source>
</evidence>
<keyword evidence="1 2" id="KW-0694">RNA-binding</keyword>
<dbReference type="GO" id="GO:0003723">
    <property type="term" value="F:RNA binding"/>
    <property type="evidence" value="ECO:0007669"/>
    <property type="project" value="UniProtKB-UniRule"/>
</dbReference>
<reference evidence="4" key="1">
    <citation type="submission" date="2020-08" db="EMBL/GenBank/DDBJ databases">
        <title>Multicomponent nature underlies the extraordinary mechanical properties of spider dragline silk.</title>
        <authorList>
            <person name="Kono N."/>
            <person name="Nakamura H."/>
            <person name="Mori M."/>
            <person name="Yoshida Y."/>
            <person name="Ohtoshi R."/>
            <person name="Malay A.D."/>
            <person name="Moran D.A.P."/>
            <person name="Tomita M."/>
            <person name="Numata K."/>
            <person name="Arakawa K."/>
        </authorList>
    </citation>
    <scope>NUCLEOTIDE SEQUENCE</scope>
</reference>
<dbReference type="InterPro" id="IPR035979">
    <property type="entry name" value="RBD_domain_sf"/>
</dbReference>
<dbReference type="GO" id="GO:0071011">
    <property type="term" value="C:precatalytic spliceosome"/>
    <property type="evidence" value="ECO:0007669"/>
    <property type="project" value="TreeGrafter"/>
</dbReference>
<protein>
    <recommendedName>
        <fullName evidence="3">RRM domain-containing protein</fullName>
    </recommendedName>
</protein>
<gene>
    <name evidence="4" type="primary">AVEN_225813_1</name>
    <name evidence="4" type="ORF">NPIL_608461</name>
</gene>
<dbReference type="CDD" id="cd00590">
    <property type="entry name" value="RRM_SF"/>
    <property type="match status" value="1"/>
</dbReference>
<dbReference type="EMBL" id="BMAW01000086">
    <property type="protein sequence ID" value="GFS67276.1"/>
    <property type="molecule type" value="Genomic_DNA"/>
</dbReference>
<dbReference type="GO" id="GO:0005686">
    <property type="term" value="C:U2 snRNP"/>
    <property type="evidence" value="ECO:0007669"/>
    <property type="project" value="TreeGrafter"/>
</dbReference>
<evidence type="ECO:0000313" key="4">
    <source>
        <dbReference type="EMBL" id="GFS67276.1"/>
    </source>
</evidence>
<dbReference type="PANTHER" id="PTHR45880">
    <property type="entry name" value="RNA-BINDING MOTIF PROTEIN, X-LINKED 2"/>
    <property type="match status" value="1"/>
</dbReference>
<dbReference type="GO" id="GO:0071013">
    <property type="term" value="C:catalytic step 2 spliceosome"/>
    <property type="evidence" value="ECO:0007669"/>
    <property type="project" value="TreeGrafter"/>
</dbReference>
<feature type="domain" description="RRM" evidence="3">
    <location>
        <begin position="3"/>
        <end position="77"/>
    </location>
</feature>
<dbReference type="PANTHER" id="PTHR45880:SF1">
    <property type="entry name" value="RNA-BINDING MOTIF PROTEIN, X-LINKED 2"/>
    <property type="match status" value="1"/>
</dbReference>
<comment type="caution">
    <text evidence="4">The sequence shown here is derived from an EMBL/GenBank/DDBJ whole genome shotgun (WGS) entry which is preliminary data.</text>
</comment>
<organism evidence="4 5">
    <name type="scientific">Nephila pilipes</name>
    <name type="common">Giant wood spider</name>
    <name type="synonym">Nephila maculata</name>
    <dbReference type="NCBI Taxonomy" id="299642"/>
    <lineage>
        <taxon>Eukaryota</taxon>
        <taxon>Metazoa</taxon>
        <taxon>Ecdysozoa</taxon>
        <taxon>Arthropoda</taxon>
        <taxon>Chelicerata</taxon>
        <taxon>Arachnida</taxon>
        <taxon>Araneae</taxon>
        <taxon>Araneomorphae</taxon>
        <taxon>Entelegynae</taxon>
        <taxon>Araneoidea</taxon>
        <taxon>Nephilidae</taxon>
        <taxon>Nephila</taxon>
    </lineage>
</organism>
<feature type="domain" description="RRM" evidence="3">
    <location>
        <begin position="316"/>
        <end position="394"/>
    </location>
</feature>
<evidence type="ECO:0000259" key="3">
    <source>
        <dbReference type="PROSITE" id="PS50102"/>
    </source>
</evidence>